<feature type="transmembrane region" description="Helical" evidence="1">
    <location>
        <begin position="296"/>
        <end position="315"/>
    </location>
</feature>
<sequence length="350" mass="40047">MNKPTTIHEDQDSFFYNLRFMLIVCVLAGNALEPVITRFAGAETLFLWIYTFHMPLFVWVTGYFARHSLQGTSGRNVLKQIALQYLLFQSLYAIMDFTIFHTPHMRLSFFAPYLLLWFLASHFCWRLLLRLTLSWKPIYRLLGAVLLGVCAGYLPIDGFWLSFSRTFVFLPFFVIGYDYGASIRSRLRSGWGRKISATLSAALLGWIGLGGLSIAPGWLLGSMTYAELGHHEWFAGIYRLGIYALEIGSGALFLAWVPSLTSRLTDLGRRTLYVFLLHGFLVRLAIWSGVYNDMETSLYIPVIVSIALMFAITLAHPAVRHAFRPLIEPDISRFHFNRQGVLKRSASWFR</sequence>
<name>A0A0N0C648_9BACL</name>
<dbReference type="RefSeq" id="WP_053779137.1">
    <property type="nucleotide sequence ID" value="NZ_LITU01000015.1"/>
</dbReference>
<feature type="transmembrane region" description="Helical" evidence="1">
    <location>
        <begin position="77"/>
        <end position="95"/>
    </location>
</feature>
<evidence type="ECO:0000313" key="2">
    <source>
        <dbReference type="EMBL" id="KOY18231.1"/>
    </source>
</evidence>
<keyword evidence="1" id="KW-0812">Transmembrane</keyword>
<accession>A0A0N0C648</accession>
<comment type="caution">
    <text evidence="2">The sequence shown here is derived from an EMBL/GenBank/DDBJ whole genome shotgun (WGS) entry which is preliminary data.</text>
</comment>
<gene>
    <name evidence="2" type="ORF">AMS66_01505</name>
</gene>
<keyword evidence="1" id="KW-1133">Transmembrane helix</keyword>
<evidence type="ECO:0000256" key="1">
    <source>
        <dbReference type="SAM" id="Phobius"/>
    </source>
</evidence>
<dbReference type="PATRIC" id="fig|1705561.3.peg.3073"/>
<dbReference type="AlphaFoldDB" id="A0A0N0C648"/>
<evidence type="ECO:0000313" key="3">
    <source>
        <dbReference type="Proteomes" id="UP000037688"/>
    </source>
</evidence>
<dbReference type="InterPro" id="IPR052734">
    <property type="entry name" value="Nod_factor_acetyltransferase"/>
</dbReference>
<feature type="transmembrane region" description="Helical" evidence="1">
    <location>
        <begin position="201"/>
        <end position="220"/>
    </location>
</feature>
<dbReference type="PANTHER" id="PTHR37312">
    <property type="entry name" value="MEMBRANE-BOUND ACYLTRANSFERASE YKRP-RELATED"/>
    <property type="match status" value="1"/>
</dbReference>
<keyword evidence="1" id="KW-0472">Membrane</keyword>
<feature type="transmembrane region" description="Helical" evidence="1">
    <location>
        <begin position="162"/>
        <end position="180"/>
    </location>
</feature>
<dbReference type="OrthoDB" id="6623990at2"/>
<dbReference type="PANTHER" id="PTHR37312:SF1">
    <property type="entry name" value="MEMBRANE-BOUND ACYLTRANSFERASE YKRP-RELATED"/>
    <property type="match status" value="1"/>
</dbReference>
<proteinExistence type="predicted"/>
<organism evidence="2 3">
    <name type="scientific">Paenibacillus xylanivorans</name>
    <dbReference type="NCBI Taxonomy" id="1705561"/>
    <lineage>
        <taxon>Bacteria</taxon>
        <taxon>Bacillati</taxon>
        <taxon>Bacillota</taxon>
        <taxon>Bacilli</taxon>
        <taxon>Bacillales</taxon>
        <taxon>Paenibacillaceae</taxon>
        <taxon>Paenibacillus</taxon>
    </lineage>
</organism>
<dbReference type="Proteomes" id="UP000037688">
    <property type="component" value="Unassembled WGS sequence"/>
</dbReference>
<feature type="transmembrane region" description="Helical" evidence="1">
    <location>
        <begin position="272"/>
        <end position="290"/>
    </location>
</feature>
<feature type="transmembrane region" description="Helical" evidence="1">
    <location>
        <begin position="20"/>
        <end position="39"/>
    </location>
</feature>
<feature type="transmembrane region" description="Helical" evidence="1">
    <location>
        <begin position="137"/>
        <end position="156"/>
    </location>
</feature>
<feature type="transmembrane region" description="Helical" evidence="1">
    <location>
        <begin position="107"/>
        <end position="125"/>
    </location>
</feature>
<keyword evidence="3" id="KW-1185">Reference proteome</keyword>
<feature type="transmembrane region" description="Helical" evidence="1">
    <location>
        <begin position="45"/>
        <end position="65"/>
    </location>
</feature>
<feature type="transmembrane region" description="Helical" evidence="1">
    <location>
        <begin position="240"/>
        <end position="260"/>
    </location>
</feature>
<dbReference type="EMBL" id="LITU01000015">
    <property type="protein sequence ID" value="KOY18231.1"/>
    <property type="molecule type" value="Genomic_DNA"/>
</dbReference>
<reference evidence="2 3" key="1">
    <citation type="submission" date="2015-08" db="EMBL/GenBank/DDBJ databases">
        <title>Draft genome sequence of cellulolytic and xylanolytic Paenibacillus sp. A59, isolated from a decaying forest soil from Patagonia, Argentina.</title>
        <authorList>
            <person name="Ghio S."/>
            <person name="Caceres A.M."/>
            <person name="Talia P."/>
            <person name="Grasso D."/>
            <person name="Campos E."/>
        </authorList>
    </citation>
    <scope>NUCLEOTIDE SEQUENCE [LARGE SCALE GENOMIC DNA]</scope>
    <source>
        <strain evidence="2 3">A59</strain>
    </source>
</reference>
<protein>
    <submittedName>
        <fullName evidence="2">Fucose 4-O-acetylase</fullName>
    </submittedName>
</protein>